<dbReference type="Pfam" id="PF12586">
    <property type="entry name" value="DUF3760"/>
    <property type="match status" value="1"/>
</dbReference>
<name>A0ABZ1CT24_9TREE</name>
<sequence length="321" mass="36696">MLGQTHDLLTFEAFQQLLPVHDLILSHLSHIAPVTYILLSKKHYDRHIPLLYHTIAPDSATLYGLTQHAPLHERTLAALRHTNTLVIGEQHVALYEATLSHGPFPRFYEGLFPNVKRVELGWKTQIHSGAHLDPSLPCRQPIENILWRHVRIPLESVTLNEERLDPTARLNIMVTARFIHGMQAKSIIFKYDYNASKANISLPVQIWRINAPSVQEIRVVLFPVIHSSKGQNHDSPRPEDTDKADLKDLVQQETKSLELIDHLKSETYKTWETWNAAGWGQEGQGNSPKFTIELRDETRGNEREVFKLIDGGEGYDLVTEE</sequence>
<organism evidence="1 2">
    <name type="scientific">Kwoniella shivajii</name>
    <dbReference type="NCBI Taxonomy" id="564305"/>
    <lineage>
        <taxon>Eukaryota</taxon>
        <taxon>Fungi</taxon>
        <taxon>Dikarya</taxon>
        <taxon>Basidiomycota</taxon>
        <taxon>Agaricomycotina</taxon>
        <taxon>Tremellomycetes</taxon>
        <taxon>Tremellales</taxon>
        <taxon>Cryptococcaceae</taxon>
        <taxon>Kwoniella</taxon>
    </lineage>
</organism>
<dbReference type="Proteomes" id="UP001329825">
    <property type="component" value="Chromosome 2"/>
</dbReference>
<evidence type="ECO:0000313" key="2">
    <source>
        <dbReference type="Proteomes" id="UP001329825"/>
    </source>
</evidence>
<gene>
    <name evidence="1" type="ORF">IL334_001434</name>
</gene>
<evidence type="ECO:0000313" key="1">
    <source>
        <dbReference type="EMBL" id="WRT64502.1"/>
    </source>
</evidence>
<dbReference type="RefSeq" id="XP_062789242.1">
    <property type="nucleotide sequence ID" value="XM_062933191.1"/>
</dbReference>
<dbReference type="EMBL" id="CP141882">
    <property type="protein sequence ID" value="WRT64502.1"/>
    <property type="molecule type" value="Genomic_DNA"/>
</dbReference>
<dbReference type="InterPro" id="IPR022235">
    <property type="entry name" value="DUF3760"/>
</dbReference>
<protein>
    <submittedName>
        <fullName evidence="1">Uncharacterized protein</fullName>
    </submittedName>
</protein>
<proteinExistence type="predicted"/>
<accession>A0ABZ1CT24</accession>
<keyword evidence="2" id="KW-1185">Reference proteome</keyword>
<dbReference type="GeneID" id="87953565"/>
<reference evidence="1 2" key="1">
    <citation type="submission" date="2024-01" db="EMBL/GenBank/DDBJ databases">
        <title>Comparative genomics of Cryptococcus and Kwoniella reveals pathogenesis evolution and contrasting modes of karyotype evolution via chromosome fusion or intercentromeric recombination.</title>
        <authorList>
            <person name="Coelho M.A."/>
            <person name="David-Palma M."/>
            <person name="Shea T."/>
            <person name="Bowers K."/>
            <person name="McGinley-Smith S."/>
            <person name="Mohammad A.W."/>
            <person name="Gnirke A."/>
            <person name="Yurkov A.M."/>
            <person name="Nowrousian M."/>
            <person name="Sun S."/>
            <person name="Cuomo C.A."/>
            <person name="Heitman J."/>
        </authorList>
    </citation>
    <scope>NUCLEOTIDE SEQUENCE [LARGE SCALE GENOMIC DNA]</scope>
    <source>
        <strain evidence="1">CBS 11374</strain>
    </source>
</reference>